<accession>A0A934IAW4</accession>
<dbReference type="SUPFAM" id="SSF111369">
    <property type="entry name" value="HlyD-like secretion proteins"/>
    <property type="match status" value="1"/>
</dbReference>
<name>A0A934IAW4_9RHOB</name>
<dbReference type="Proteomes" id="UP000642488">
    <property type="component" value="Unassembled WGS sequence"/>
</dbReference>
<dbReference type="InterPro" id="IPR006143">
    <property type="entry name" value="RND_pump_MFP"/>
</dbReference>
<organism evidence="6 7">
    <name type="scientific">Palleronia pontilimi</name>
    <dbReference type="NCBI Taxonomy" id="1964209"/>
    <lineage>
        <taxon>Bacteria</taxon>
        <taxon>Pseudomonadati</taxon>
        <taxon>Pseudomonadota</taxon>
        <taxon>Alphaproteobacteria</taxon>
        <taxon>Rhodobacterales</taxon>
        <taxon>Roseobacteraceae</taxon>
        <taxon>Palleronia</taxon>
    </lineage>
</organism>
<dbReference type="InterPro" id="IPR058625">
    <property type="entry name" value="MdtA-like_BSH"/>
</dbReference>
<dbReference type="NCBIfam" id="TIGR01730">
    <property type="entry name" value="RND_mfp"/>
    <property type="match status" value="1"/>
</dbReference>
<evidence type="ECO:0000256" key="1">
    <source>
        <dbReference type="ARBA" id="ARBA00009477"/>
    </source>
</evidence>
<proteinExistence type="inferred from homology"/>
<dbReference type="GO" id="GO:1990281">
    <property type="term" value="C:efflux pump complex"/>
    <property type="evidence" value="ECO:0007669"/>
    <property type="project" value="TreeGrafter"/>
</dbReference>
<dbReference type="GO" id="GO:0015562">
    <property type="term" value="F:efflux transmembrane transporter activity"/>
    <property type="evidence" value="ECO:0007669"/>
    <property type="project" value="TreeGrafter"/>
</dbReference>
<comment type="caution">
    <text evidence="6">The sequence shown here is derived from an EMBL/GenBank/DDBJ whole genome shotgun (WGS) entry which is preliminary data.</text>
</comment>
<dbReference type="AlphaFoldDB" id="A0A934IAW4"/>
<feature type="coiled-coil region" evidence="2">
    <location>
        <begin position="126"/>
        <end position="198"/>
    </location>
</feature>
<comment type="similarity">
    <text evidence="1">Belongs to the membrane fusion protein (MFP) (TC 8.A.1) family.</text>
</comment>
<sequence>MKDKAPGDIAAILGMDARRAGRRVWVLLAVAALILAAIGWYLLGRAGSPQAVGYVTAPAARGDIVVTVTATGTVEPTNLVEISSELSGTLATVEVDFNDAVEVGDVLARLDTTKLDAQFQIAKASLDAAIARVAVAQASLDDAREKFEAARDLDQRGVTPHQAYTTQQATFRRAQAELQLAQADKSLAEANLDLYRAELDKACICSPIKGVVLDRSVDPGQIVAASLSAPVLFTVAEDLSEMELQVDVDEADIGRVAIGNAAEFTVDAYDERRFPAEVSEVRFASETIDGVVTYKTILTIDNARMLLRPGMTATADIVVAEVSDALVVPNAALRYAPQRAPEDDDARSGLLGMLIPDRADDAGRGNDRTLWVLRDGVAQEIPVRAGDSDGRVTEILEGPLTEGDRVITEQNGG</sequence>
<keyword evidence="2" id="KW-0175">Coiled coil</keyword>
<dbReference type="Pfam" id="PF25917">
    <property type="entry name" value="BSH_RND"/>
    <property type="match status" value="1"/>
</dbReference>
<feature type="domain" description="CusB-like beta-barrel" evidence="5">
    <location>
        <begin position="244"/>
        <end position="317"/>
    </location>
</feature>
<dbReference type="Gene3D" id="2.40.30.170">
    <property type="match status" value="1"/>
</dbReference>
<dbReference type="Pfam" id="PF25954">
    <property type="entry name" value="Beta-barrel_RND_2"/>
    <property type="match status" value="1"/>
</dbReference>
<keyword evidence="3" id="KW-1133">Transmembrane helix</keyword>
<dbReference type="Gene3D" id="1.10.287.470">
    <property type="entry name" value="Helix hairpin bin"/>
    <property type="match status" value="1"/>
</dbReference>
<keyword evidence="3" id="KW-0812">Transmembrane</keyword>
<feature type="domain" description="Multidrug resistance protein MdtA-like barrel-sandwich hybrid" evidence="4">
    <location>
        <begin position="79"/>
        <end position="231"/>
    </location>
</feature>
<gene>
    <name evidence="6" type="ORF">ILP92_13175</name>
</gene>
<keyword evidence="7" id="KW-1185">Reference proteome</keyword>
<evidence type="ECO:0000259" key="4">
    <source>
        <dbReference type="Pfam" id="PF25917"/>
    </source>
</evidence>
<evidence type="ECO:0000313" key="6">
    <source>
        <dbReference type="EMBL" id="MBJ3763703.1"/>
    </source>
</evidence>
<dbReference type="EMBL" id="JAEKPD010000013">
    <property type="protein sequence ID" value="MBJ3763703.1"/>
    <property type="molecule type" value="Genomic_DNA"/>
</dbReference>
<feature type="transmembrane region" description="Helical" evidence="3">
    <location>
        <begin position="24"/>
        <end position="43"/>
    </location>
</feature>
<evidence type="ECO:0000256" key="3">
    <source>
        <dbReference type="SAM" id="Phobius"/>
    </source>
</evidence>
<dbReference type="InterPro" id="IPR058792">
    <property type="entry name" value="Beta-barrel_RND_2"/>
</dbReference>
<reference evidence="6" key="1">
    <citation type="submission" date="2020-12" db="EMBL/GenBank/DDBJ databases">
        <title>Bacterial taxonomy.</title>
        <authorList>
            <person name="Pan X."/>
        </authorList>
    </citation>
    <scope>NUCLEOTIDE SEQUENCE</scope>
    <source>
        <strain evidence="6">KCTC 52957</strain>
    </source>
</reference>
<keyword evidence="3" id="KW-0472">Membrane</keyword>
<protein>
    <submittedName>
        <fullName evidence="6">Efflux RND transporter periplasmic adaptor subunit</fullName>
    </submittedName>
</protein>
<evidence type="ECO:0000313" key="7">
    <source>
        <dbReference type="Proteomes" id="UP000642488"/>
    </source>
</evidence>
<evidence type="ECO:0000259" key="5">
    <source>
        <dbReference type="Pfam" id="PF25954"/>
    </source>
</evidence>
<evidence type="ECO:0000256" key="2">
    <source>
        <dbReference type="SAM" id="Coils"/>
    </source>
</evidence>
<dbReference type="PANTHER" id="PTHR30469:SF33">
    <property type="entry name" value="SLR1207 PROTEIN"/>
    <property type="match status" value="1"/>
</dbReference>
<dbReference type="PANTHER" id="PTHR30469">
    <property type="entry name" value="MULTIDRUG RESISTANCE PROTEIN MDTA"/>
    <property type="match status" value="1"/>
</dbReference>
<dbReference type="Gene3D" id="2.40.50.100">
    <property type="match status" value="1"/>
</dbReference>